<proteinExistence type="predicted"/>
<dbReference type="EnsemblPlants" id="OMERI08G08410.1">
    <property type="protein sequence ID" value="OMERI08G08410.1"/>
    <property type="gene ID" value="OMERI08G08410"/>
</dbReference>
<dbReference type="Gramene" id="OMERI08G08410.1">
    <property type="protein sequence ID" value="OMERI08G08410.1"/>
    <property type="gene ID" value="OMERI08G08410"/>
</dbReference>
<evidence type="ECO:0000313" key="3">
    <source>
        <dbReference type="Proteomes" id="UP000008021"/>
    </source>
</evidence>
<accession>A0A0E0EK01</accession>
<organism evidence="2">
    <name type="scientific">Oryza meridionalis</name>
    <dbReference type="NCBI Taxonomy" id="40149"/>
    <lineage>
        <taxon>Eukaryota</taxon>
        <taxon>Viridiplantae</taxon>
        <taxon>Streptophyta</taxon>
        <taxon>Embryophyta</taxon>
        <taxon>Tracheophyta</taxon>
        <taxon>Spermatophyta</taxon>
        <taxon>Magnoliopsida</taxon>
        <taxon>Liliopsida</taxon>
        <taxon>Poales</taxon>
        <taxon>Poaceae</taxon>
        <taxon>BOP clade</taxon>
        <taxon>Oryzoideae</taxon>
        <taxon>Oryzeae</taxon>
        <taxon>Oryzinae</taxon>
        <taxon>Oryza</taxon>
    </lineage>
</organism>
<dbReference type="Proteomes" id="UP000008021">
    <property type="component" value="Chromosome 8"/>
</dbReference>
<name>A0A0E0EK01_9ORYZ</name>
<dbReference type="STRING" id="40149.A0A0E0EK01"/>
<dbReference type="AlphaFoldDB" id="A0A0E0EK01"/>
<keyword evidence="3" id="KW-1185">Reference proteome</keyword>
<dbReference type="eggNOG" id="ENOG502R3I3">
    <property type="taxonomic scope" value="Eukaryota"/>
</dbReference>
<evidence type="ECO:0000256" key="1">
    <source>
        <dbReference type="SAM" id="MobiDB-lite"/>
    </source>
</evidence>
<reference evidence="2" key="1">
    <citation type="submission" date="2015-04" db="UniProtKB">
        <authorList>
            <consortium name="EnsemblPlants"/>
        </authorList>
    </citation>
    <scope>IDENTIFICATION</scope>
</reference>
<sequence>MFSEPPVVVTVPVAAVVESHPTPAIHVAERERPAQVQISRFDPRSPPPPPARMLPGGQQQQPHPAPGCLDLRSEIHALKQRRRPPPHPQSSSRPDGLLAGAASPDRPDDDELDAILNSFGDSGGGAARVQVLPVEQDANLVPFLPLRHGQLDCSRCHLEWASEFIASNIDTMRNNTNGQLLDSGYSNFIESVRTNVNVPHTAVEVNLLQTIMSAPSADHHQNAADQVAAPAAQPFSAAPPVALPPKAVPWKARKDRDYASMLVAVEEFYVAATSRPVPNSDVEILESSHVSQKQDGGRAIIYPSLQARRGKTKQEVPRRNAKDVLEYLSLARKETEKEINTLSSFDGIYRNDGTLSYLMTEVRRLNRKIWRLQKNAPSTLSSRLLASMKEIDDIKVEKGRLYAQFISALKKLCGKKMDNGGSAPSANN</sequence>
<evidence type="ECO:0000313" key="2">
    <source>
        <dbReference type="EnsemblPlants" id="OMERI08G08410.1"/>
    </source>
</evidence>
<reference evidence="2" key="2">
    <citation type="submission" date="2018-05" db="EMBL/GenBank/DDBJ databases">
        <title>OmerRS3 (Oryza meridionalis Reference Sequence Version 3).</title>
        <authorList>
            <person name="Zhang J."/>
            <person name="Kudrna D."/>
            <person name="Lee S."/>
            <person name="Talag J."/>
            <person name="Welchert J."/>
            <person name="Wing R.A."/>
        </authorList>
    </citation>
    <scope>NUCLEOTIDE SEQUENCE [LARGE SCALE GENOMIC DNA]</scope>
    <source>
        <strain evidence="2">cv. OR44</strain>
    </source>
</reference>
<dbReference type="HOGENOM" id="CLU_040371_0_0_1"/>
<feature type="region of interest" description="Disordered" evidence="1">
    <location>
        <begin position="24"/>
        <end position="119"/>
    </location>
</feature>
<protein>
    <submittedName>
        <fullName evidence="2">Uncharacterized protein</fullName>
    </submittedName>
</protein>